<evidence type="ECO:0000256" key="7">
    <source>
        <dbReference type="ARBA" id="ARBA00048744"/>
    </source>
</evidence>
<evidence type="ECO:0000256" key="4">
    <source>
        <dbReference type="ARBA" id="ARBA00022695"/>
    </source>
</evidence>
<keyword evidence="4 8" id="KW-0548">Nucleotidyltransferase</keyword>
<dbReference type="InterPro" id="IPR007094">
    <property type="entry name" value="RNA-dir_pol_PSvirus"/>
</dbReference>
<dbReference type="SUPFAM" id="SSF56672">
    <property type="entry name" value="DNA/RNA polymerases"/>
    <property type="match status" value="1"/>
</dbReference>
<dbReference type="PROSITE" id="PS50507">
    <property type="entry name" value="RDRP_SSRNA_POS"/>
    <property type="match status" value="1"/>
</dbReference>
<keyword evidence="5 8" id="KW-0547">Nucleotide-binding</keyword>
<keyword evidence="6 8" id="KW-0693">Viral RNA replication</keyword>
<comment type="catalytic activity">
    <reaction evidence="7 8">
        <text>RNA(n) + a ribonucleoside 5'-triphosphate = RNA(n+1) + diphosphate</text>
        <dbReference type="Rhea" id="RHEA:21248"/>
        <dbReference type="Rhea" id="RHEA-COMP:14527"/>
        <dbReference type="Rhea" id="RHEA-COMP:17342"/>
        <dbReference type="ChEBI" id="CHEBI:33019"/>
        <dbReference type="ChEBI" id="CHEBI:61557"/>
        <dbReference type="ChEBI" id="CHEBI:140395"/>
        <dbReference type="EC" id="2.7.7.48"/>
    </reaction>
</comment>
<evidence type="ECO:0000256" key="2">
    <source>
        <dbReference type="ARBA" id="ARBA00022484"/>
    </source>
</evidence>
<accession>A0A6G9ELM1</accession>
<evidence type="ECO:0000259" key="9">
    <source>
        <dbReference type="PROSITE" id="PS50507"/>
    </source>
</evidence>
<reference evidence="10" key="1">
    <citation type="submission" date="2019-10" db="EMBL/GenBank/DDBJ databases">
        <title>The virome associated to Eryshiphales from vegetable crops in Italy.</title>
        <authorList>
            <person name="Chiapello M."/>
            <person name="Turina M."/>
        </authorList>
    </citation>
    <scope>NUCLEOTIDE SEQUENCE</scope>
    <source>
        <strain evidence="10">PM-A_DN31210</strain>
    </source>
</reference>
<sequence length="693" mass="79064">MLFRNRTTAWRSESFSKAVERAAAAQHTNITQHHHVHFKFKHIYAVMNLEERIKVSRYFGIPDDVNQAMATGILVWMMASDEATIAKVKRTGLFNVRTVAEYKNIAKELSVEAKSLQNLLPVDLRQVFELDVLVNRVSGTPDWEKEKVSRSQPDAAAVPDDFIYTTATKIFRDAYNEGKRPATLQWKDYWKTRWEWVAAGSIHTQYKSDAQYIVRKPNECKNKFLTVVNMPTMPIERFLTRTPEIQAWASTKYEWAKQRAIYGTDLTSYVLANFAFYKCENLLPAQFPVGKDANAENVALRVRGVLRYGLPLCVDFEDFNSQHSAQAMSTVMDAFQNVYHRHLSDEQLAAMNWTRASIERQTVTDNIGLKTVYQAQGTLMSGWRLTTFMNSVLNYVYVQYMQKDSASKLPAVHNGDDVLAATSNMDHARRMFKAAIDANIRVQPTKCAFGGIAEFLRIDHVRGARGQYLSRAVATFVHSRVESRPNPNVKDLVEAMENRFADLASRGMQLELISRLREVYYTRLQKYRQVSVSDCYIIKTTHRVAGGMSEEADASVQPEVVLTQRDELLTESQRVVQRLPLPGVYDFSEYVKNALDLTHPLGVFIKRVRRATERAVDTSHKKLEILKTEGERRRLNIRMIYKAHEGEFNSSSYGKAVLTGFSLEILGKQMRPGVLKAMLERDPDPVGLLGLVA</sequence>
<evidence type="ECO:0000256" key="6">
    <source>
        <dbReference type="ARBA" id="ARBA00022953"/>
    </source>
</evidence>
<dbReference type="InterPro" id="IPR043502">
    <property type="entry name" value="DNA/RNA_pol_sf"/>
</dbReference>
<protein>
    <recommendedName>
        <fullName evidence="8">RNA-directed RNA polymerase</fullName>
        <ecNumber evidence="8">2.7.7.48</ecNumber>
    </recommendedName>
</protein>
<dbReference type="InterPro" id="IPR001795">
    <property type="entry name" value="RNA-dir_pol_luteovirus"/>
</dbReference>
<dbReference type="GO" id="GO:0003968">
    <property type="term" value="F:RNA-directed RNA polymerase activity"/>
    <property type="evidence" value="ECO:0007669"/>
    <property type="project" value="UniProtKB-KW"/>
</dbReference>
<feature type="domain" description="RdRp catalytic" evidence="9">
    <location>
        <begin position="309"/>
        <end position="430"/>
    </location>
</feature>
<evidence type="ECO:0000313" key="10">
    <source>
        <dbReference type="EMBL" id="QIP68084.1"/>
    </source>
</evidence>
<dbReference type="GO" id="GO:0003723">
    <property type="term" value="F:RNA binding"/>
    <property type="evidence" value="ECO:0007669"/>
    <property type="project" value="InterPro"/>
</dbReference>
<dbReference type="EC" id="2.7.7.48" evidence="8"/>
<proteinExistence type="inferred from homology"/>
<dbReference type="GO" id="GO:0006351">
    <property type="term" value="P:DNA-templated transcription"/>
    <property type="evidence" value="ECO:0007669"/>
    <property type="project" value="InterPro"/>
</dbReference>
<dbReference type="GO" id="GO:0000166">
    <property type="term" value="F:nucleotide binding"/>
    <property type="evidence" value="ECO:0007669"/>
    <property type="project" value="UniProtKB-KW"/>
</dbReference>
<keyword evidence="2 8" id="KW-0696">RNA-directed RNA polymerase</keyword>
<comment type="similarity">
    <text evidence="1">Belongs to the totiviridae RNA-directed RNA polymerase family.</text>
</comment>
<evidence type="ECO:0000256" key="8">
    <source>
        <dbReference type="RuleBase" id="RU364050"/>
    </source>
</evidence>
<keyword evidence="3 8" id="KW-0808">Transferase</keyword>
<evidence type="ECO:0000256" key="3">
    <source>
        <dbReference type="ARBA" id="ARBA00022679"/>
    </source>
</evidence>
<evidence type="ECO:0000256" key="5">
    <source>
        <dbReference type="ARBA" id="ARBA00022741"/>
    </source>
</evidence>
<dbReference type="GO" id="GO:0039694">
    <property type="term" value="P:viral RNA genome replication"/>
    <property type="evidence" value="ECO:0007669"/>
    <property type="project" value="InterPro"/>
</dbReference>
<evidence type="ECO:0000256" key="1">
    <source>
        <dbReference type="ARBA" id="ARBA00010455"/>
    </source>
</evidence>
<organism evidence="10">
    <name type="scientific">Erysiphales associated totivirus 22</name>
    <dbReference type="NCBI Taxonomy" id="2719852"/>
    <lineage>
        <taxon>Viruses</taxon>
        <taxon>Riboviria</taxon>
        <taxon>Orthornavirae</taxon>
        <taxon>Duplornaviricota</taxon>
        <taxon>Chrymotiviricetes</taxon>
        <taxon>Ghabrivirales</taxon>
        <taxon>Alphatotivirineae</taxon>
        <taxon>Orthototiviridae</taxon>
        <taxon>Totivirus</taxon>
    </lineage>
</organism>
<dbReference type="EMBL" id="MN628293">
    <property type="protein sequence ID" value="QIP68084.1"/>
    <property type="molecule type" value="Genomic_RNA"/>
</dbReference>
<dbReference type="Pfam" id="PF02123">
    <property type="entry name" value="RdRP_4"/>
    <property type="match status" value="1"/>
</dbReference>
<name>A0A6G9ELM1_9VIRU</name>